<protein>
    <recommendedName>
        <fullName evidence="3">phosphoserine phosphatase</fullName>
        <ecNumber evidence="3">3.1.3.3</ecNumber>
    </recommendedName>
</protein>
<comment type="pathway">
    <text evidence="2">Amino-acid biosynthesis; L-serine biosynthesis; L-serine from 3-phospho-D-glycerate: step 3/3.</text>
</comment>
<dbReference type="GO" id="GO:0006564">
    <property type="term" value="P:L-serine biosynthetic process"/>
    <property type="evidence" value="ECO:0007669"/>
    <property type="project" value="UniProtKB-KW"/>
</dbReference>
<evidence type="ECO:0000256" key="4">
    <source>
        <dbReference type="ARBA" id="ARBA00022605"/>
    </source>
</evidence>
<keyword evidence="6" id="KW-0378">Hydrolase</keyword>
<keyword evidence="7" id="KW-0460">Magnesium</keyword>
<evidence type="ECO:0000256" key="8">
    <source>
        <dbReference type="ARBA" id="ARBA00023299"/>
    </source>
</evidence>
<dbReference type="EC" id="3.1.3.3" evidence="3"/>
<comment type="caution">
    <text evidence="11">The sequence shown here is derived from an EMBL/GenBank/DDBJ whole genome shotgun (WGS) entry which is preliminary data.</text>
</comment>
<evidence type="ECO:0000256" key="7">
    <source>
        <dbReference type="ARBA" id="ARBA00022842"/>
    </source>
</evidence>
<evidence type="ECO:0000256" key="5">
    <source>
        <dbReference type="ARBA" id="ARBA00022723"/>
    </source>
</evidence>
<dbReference type="Gene3D" id="1.10.3870.10">
    <property type="entry name" value="AF1437-like domain superfamily"/>
    <property type="match status" value="1"/>
</dbReference>
<reference evidence="11" key="1">
    <citation type="journal article" date="2020" name="mSystems">
        <title>Genome- and Community-Level Interaction Insights into Carbon Utilization and Element Cycling Functions of Hydrothermarchaeota in Hydrothermal Sediment.</title>
        <authorList>
            <person name="Zhou Z."/>
            <person name="Liu Y."/>
            <person name="Xu W."/>
            <person name="Pan J."/>
            <person name="Luo Z.H."/>
            <person name="Li M."/>
        </authorList>
    </citation>
    <scope>NUCLEOTIDE SEQUENCE [LARGE SCALE GENOMIC DNA]</scope>
    <source>
        <strain evidence="11">SpSt-776</strain>
    </source>
</reference>
<evidence type="ECO:0000256" key="10">
    <source>
        <dbReference type="ARBA" id="ARBA00048523"/>
    </source>
</evidence>
<dbReference type="GO" id="GO:0000287">
    <property type="term" value="F:magnesium ion binding"/>
    <property type="evidence" value="ECO:0007669"/>
    <property type="project" value="TreeGrafter"/>
</dbReference>
<proteinExistence type="predicted"/>
<name>A0A7C3SKA2_9BACT</name>
<evidence type="ECO:0000256" key="1">
    <source>
        <dbReference type="ARBA" id="ARBA00001946"/>
    </source>
</evidence>
<evidence type="ECO:0000256" key="3">
    <source>
        <dbReference type="ARBA" id="ARBA00012640"/>
    </source>
</evidence>
<dbReference type="InterPro" id="IPR023214">
    <property type="entry name" value="HAD_sf"/>
</dbReference>
<evidence type="ECO:0000256" key="6">
    <source>
        <dbReference type="ARBA" id="ARBA00022801"/>
    </source>
</evidence>
<dbReference type="EMBL" id="DTHB01000060">
    <property type="protein sequence ID" value="HGB15706.1"/>
    <property type="molecule type" value="Genomic_DNA"/>
</dbReference>
<dbReference type="InterPro" id="IPR036412">
    <property type="entry name" value="HAD-like_sf"/>
</dbReference>
<dbReference type="PANTHER" id="PTHR43344">
    <property type="entry name" value="PHOSPHOSERINE PHOSPHATASE"/>
    <property type="match status" value="1"/>
</dbReference>
<dbReference type="AlphaFoldDB" id="A0A7C3SKA2"/>
<dbReference type="InterPro" id="IPR050582">
    <property type="entry name" value="HAD-like_SerB"/>
</dbReference>
<dbReference type="GO" id="GO:0036424">
    <property type="term" value="F:L-phosphoserine phosphatase activity"/>
    <property type="evidence" value="ECO:0007669"/>
    <property type="project" value="TreeGrafter"/>
</dbReference>
<dbReference type="GO" id="GO:0005737">
    <property type="term" value="C:cytoplasm"/>
    <property type="evidence" value="ECO:0007669"/>
    <property type="project" value="TreeGrafter"/>
</dbReference>
<keyword evidence="5" id="KW-0479">Metal-binding</keyword>
<comment type="catalytic activity">
    <reaction evidence="10">
        <text>O-phospho-D-serine + H2O = D-serine + phosphate</text>
        <dbReference type="Rhea" id="RHEA:24873"/>
        <dbReference type="ChEBI" id="CHEBI:15377"/>
        <dbReference type="ChEBI" id="CHEBI:35247"/>
        <dbReference type="ChEBI" id="CHEBI:43474"/>
        <dbReference type="ChEBI" id="CHEBI:58680"/>
        <dbReference type="EC" id="3.1.3.3"/>
    </reaction>
</comment>
<gene>
    <name evidence="11" type="ORF">ENV62_10790</name>
</gene>
<evidence type="ECO:0000313" key="11">
    <source>
        <dbReference type="EMBL" id="HGB15706.1"/>
    </source>
</evidence>
<dbReference type="PANTHER" id="PTHR43344:SF2">
    <property type="entry name" value="PHOSPHOSERINE PHOSPHATASE"/>
    <property type="match status" value="1"/>
</dbReference>
<comment type="cofactor">
    <cofactor evidence="1">
        <name>Mg(2+)</name>
        <dbReference type="ChEBI" id="CHEBI:18420"/>
    </cofactor>
</comment>
<evidence type="ECO:0000256" key="2">
    <source>
        <dbReference type="ARBA" id="ARBA00005135"/>
    </source>
</evidence>
<keyword evidence="8" id="KW-0718">Serine biosynthesis</keyword>
<keyword evidence="4" id="KW-0028">Amino-acid biosynthesis</keyword>
<sequence>MYEIQLVTDCEGPLALNDNAFELCRDFLRPGGDRFFLQVSRLDDYLADLAKREGYKAGTTLKLILPFLKAYGLTDAMMAEYSEKTLRLTPGAAEAYRFLLGRQFPIFEISTSYRQFAEAVGKRLGIGPDRIFCTELNLDRYKISKAEADKLRTIKDEIAALPEIVITPQAQKPEDLSSETREVIERLEYLFGEVIPEMDIGRIYAEVEPVGGQEKAKALEASLAITGKSLAEAMFVGDSITDVEAFKTLRAGGGVTVSFNGNRYAINSAEFIVVANNAWPIALLTVIFQRWGKDGVVELSTSGQAGHEKIVALPEAVIEPIVRGLGGRNFSFYAADVAHRDQIIKESEAMRARLRGQVVAALS</sequence>
<accession>A0A7C3SKA2</accession>
<comment type="catalytic activity">
    <reaction evidence="9">
        <text>O-phospho-L-serine + H2O = L-serine + phosphate</text>
        <dbReference type="Rhea" id="RHEA:21208"/>
        <dbReference type="ChEBI" id="CHEBI:15377"/>
        <dbReference type="ChEBI" id="CHEBI:33384"/>
        <dbReference type="ChEBI" id="CHEBI:43474"/>
        <dbReference type="ChEBI" id="CHEBI:57524"/>
        <dbReference type="EC" id="3.1.3.3"/>
    </reaction>
</comment>
<evidence type="ECO:0000256" key="9">
    <source>
        <dbReference type="ARBA" id="ARBA00048138"/>
    </source>
</evidence>
<organism evidence="11">
    <name type="scientific">Desulfobacca acetoxidans</name>
    <dbReference type="NCBI Taxonomy" id="60893"/>
    <lineage>
        <taxon>Bacteria</taxon>
        <taxon>Pseudomonadati</taxon>
        <taxon>Thermodesulfobacteriota</taxon>
        <taxon>Desulfobaccia</taxon>
        <taxon>Desulfobaccales</taxon>
        <taxon>Desulfobaccaceae</taxon>
        <taxon>Desulfobacca</taxon>
    </lineage>
</organism>
<dbReference type="SUPFAM" id="SSF56784">
    <property type="entry name" value="HAD-like"/>
    <property type="match status" value="1"/>
</dbReference>
<dbReference type="Gene3D" id="3.40.50.1000">
    <property type="entry name" value="HAD superfamily/HAD-like"/>
    <property type="match status" value="1"/>
</dbReference>